<dbReference type="PANTHER" id="PTHR36973:SF4">
    <property type="entry name" value="NODULATION PROTEIN"/>
    <property type="match status" value="1"/>
</dbReference>
<organism evidence="2 3">
    <name type="scientific">Mesorhizobium ciceri</name>
    <dbReference type="NCBI Taxonomy" id="39645"/>
    <lineage>
        <taxon>Bacteria</taxon>
        <taxon>Pseudomonadati</taxon>
        <taxon>Pseudomonadota</taxon>
        <taxon>Alphaproteobacteria</taxon>
        <taxon>Hyphomicrobiales</taxon>
        <taxon>Phyllobacteriaceae</taxon>
        <taxon>Mesorhizobium</taxon>
    </lineage>
</organism>
<reference evidence="2 3" key="1">
    <citation type="journal article" date="2022" name="Microbiol. Resour. Announc.">
        <title>Complete Genome Sequence of Mesorhizobium ciceri Strain R30, a Rhizobium Used as a Commercial Inoculant for Chickpea in Argentina.</title>
        <authorList>
            <person name="Foresto E."/>
            <person name="Revale S."/>
            <person name="Primo E."/>
            <person name="Nievas F."/>
            <person name="Carezzano E."/>
            <person name="Puente M."/>
            <person name="Alzari P."/>
            <person name="Mart M."/>
            <person name="Ben-Assaya M."/>
            <person name="Mornico D."/>
            <person name="Santoro M."/>
            <person name="Mart F."/>
            <person name="Giordano W."/>
            <person name="Bogino P."/>
        </authorList>
    </citation>
    <scope>NUCLEOTIDE SEQUENCE [LARGE SCALE GENOMIC DNA]</scope>
    <source>
        <strain evidence="2 3">R30</strain>
    </source>
</reference>
<dbReference type="InterPro" id="IPR029063">
    <property type="entry name" value="SAM-dependent_MTases_sf"/>
</dbReference>
<dbReference type="GO" id="GO:0032259">
    <property type="term" value="P:methylation"/>
    <property type="evidence" value="ECO:0007669"/>
    <property type="project" value="UniProtKB-KW"/>
</dbReference>
<keyword evidence="2" id="KW-0808">Transferase</keyword>
<dbReference type="InterPro" id="IPR006342">
    <property type="entry name" value="FkbM_mtfrase"/>
</dbReference>
<dbReference type="NCBIfam" id="TIGR01444">
    <property type="entry name" value="fkbM_fam"/>
    <property type="match status" value="1"/>
</dbReference>
<feature type="domain" description="Methyltransferase FkbM" evidence="1">
    <location>
        <begin position="195"/>
        <end position="342"/>
    </location>
</feature>
<evidence type="ECO:0000313" key="2">
    <source>
        <dbReference type="EMBL" id="UTU55301.1"/>
    </source>
</evidence>
<dbReference type="AlphaFoldDB" id="A0AB38TNN4"/>
<keyword evidence="2" id="KW-0489">Methyltransferase</keyword>
<evidence type="ECO:0000313" key="3">
    <source>
        <dbReference type="Proteomes" id="UP001060070"/>
    </source>
</evidence>
<accession>A0AB38TNN4</accession>
<dbReference type="Pfam" id="PF05050">
    <property type="entry name" value="Methyltransf_21"/>
    <property type="match status" value="1"/>
</dbReference>
<name>A0AB38TNN4_9HYPH</name>
<geneLocation type="plasmid" evidence="2 3">
    <name>unnamed</name>
</geneLocation>
<evidence type="ECO:0000259" key="1">
    <source>
        <dbReference type="Pfam" id="PF05050"/>
    </source>
</evidence>
<sequence>MGEAIFSKTYVGDALSSWQVVHEMSSHIVGGALVVRDSDRRDWHLLGLHDSAFLFRMVRMRCVLRFFPTTTTNFYIHHYGSLDVAEIALDGTIINRGISHTISINAHPDDTIEIDVSFLSCHGSLSIGCSDNGRPVYAGTGLEQFALLSVLVETFDAYPELSRTPAEERITLVDVGGQGGLQLKWMLRADHITPVVFEPLSSEATVIRQTLDRIPGAQVVEKALANTSGPQKLYITAGSYCSSLREPNFEILQNYSVARVFNVVSMQEVECVRYDELFRASAVPSPDVIKIDVQGLEYEVLLGFGHLLESCLAIELETHVVPIYRGQKLIGDIVNILGDFGFALRQLNQVPHFDGDAVEFDALFTKRRDKVATLSDLEKRKFAVIIQALGILPYP</sequence>
<keyword evidence="3" id="KW-1185">Reference proteome</keyword>
<dbReference type="EMBL" id="CP088148">
    <property type="protein sequence ID" value="UTU55301.1"/>
    <property type="molecule type" value="Genomic_DNA"/>
</dbReference>
<dbReference type="PANTHER" id="PTHR36973">
    <property type="entry name" value="SLL1456 PROTEIN-RELATED"/>
    <property type="match status" value="1"/>
</dbReference>
<dbReference type="Proteomes" id="UP001060070">
    <property type="component" value="Plasmid unnamed"/>
</dbReference>
<gene>
    <name evidence="2" type="ORF">LRP29_31825</name>
</gene>
<dbReference type="SUPFAM" id="SSF53335">
    <property type="entry name" value="S-adenosyl-L-methionine-dependent methyltransferases"/>
    <property type="match status" value="1"/>
</dbReference>
<dbReference type="RefSeq" id="WP_024505823.1">
    <property type="nucleotide sequence ID" value="NZ_CP088148.1"/>
</dbReference>
<keyword evidence="2" id="KW-0614">Plasmid</keyword>
<proteinExistence type="predicted"/>
<dbReference type="InterPro" id="IPR053188">
    <property type="entry name" value="FkbM_Methyltransferase"/>
</dbReference>
<dbReference type="Gene3D" id="3.40.50.150">
    <property type="entry name" value="Vaccinia Virus protein VP39"/>
    <property type="match status" value="1"/>
</dbReference>
<dbReference type="GO" id="GO:0008171">
    <property type="term" value="F:O-methyltransferase activity"/>
    <property type="evidence" value="ECO:0007669"/>
    <property type="project" value="TreeGrafter"/>
</dbReference>
<protein>
    <submittedName>
        <fullName evidence="2">FkbM family methyltransferase</fullName>
    </submittedName>
</protein>